<evidence type="ECO:0000256" key="5">
    <source>
        <dbReference type="ARBA" id="ARBA00022842"/>
    </source>
</evidence>
<keyword evidence="8" id="KW-0239">DNA-directed DNA polymerase</keyword>
<evidence type="ECO:0000259" key="12">
    <source>
        <dbReference type="Pfam" id="PF07727"/>
    </source>
</evidence>
<dbReference type="PANTHER" id="PTHR42648">
    <property type="entry name" value="TRANSPOSASE, PUTATIVE-RELATED"/>
    <property type="match status" value="1"/>
</dbReference>
<evidence type="ECO:0000256" key="11">
    <source>
        <dbReference type="SAM" id="MobiDB-lite"/>
    </source>
</evidence>
<dbReference type="AlphaFoldDB" id="A0A6L2N6B9"/>
<evidence type="ECO:0000256" key="8">
    <source>
        <dbReference type="ARBA" id="ARBA00022932"/>
    </source>
</evidence>
<feature type="compositionally biased region" description="Basic and acidic residues" evidence="11">
    <location>
        <begin position="268"/>
        <end position="285"/>
    </location>
</feature>
<dbReference type="Gene3D" id="3.30.420.10">
    <property type="entry name" value="Ribonuclease H-like superfamily/Ribonuclease H"/>
    <property type="match status" value="1"/>
</dbReference>
<sequence>MTTLAEHIIVVGAENRPLMFEKSMYISLEIHIHLFIKWKKNGKMMLDSINNGPLILDEEQLAFIADLRIVEVQVAQEIIPQKSAFQTEDLDAYDSNGNDISSAKAVLMANLLSCDPDLLSERIKPTLYDGSVIVKEHAVIYVIDDEETLILEELNKIKEDFGKRFVTQKELSAEQAFWLKHSNYNPDTSVKSHTPVRIEARGELPKSVENSDLNVQLQEKVFAIAALKNELRKLKGKNVIDTAVSKPSATIAPGMFKLDIEPISHRLKNNRDAHETNSIKTKDSNKPLLTSTGVKPTTSASGSKPSGNTKNNRITRPPSSNQKNKVEEHSRKVKSSLNKMNSVSEPISNAHVKHSVRNAKVESICAICNKCLFAANHDMGSTVSDVLSSSLIGCSKFLGTVRFRNDHIAKITGYGDYQMGNVTISQVYYVEGLGHNLFSMGQFNDSDLEEAFHKHTCFIRDLDGVGLLKDLEANEDSKYLRSKDEVPEFVIKFLKMIQVHLNATIRNIKTDNGTEFVNRTLKAYYEEVRISHQTFVASTSQLNGVRAEEVATACYTQTRSLIRKHHYKTSYELLHDRKPDLSYLHVFGALYYLTNDGEDLEPAVITCTPYLTTIDQDAPSLSTSQTTQETQPVVIPLGIEEADEYIKVVIPNNVQLINQPPEHIKKWTKDHPIDNVIGDPSRPVSTRHQLQDEAIFCYFDAFLSSVEPKSYKEELTESCWIEAMQDKLNEFERLEVWELARLVARGYHQEEGIDFEKSFAPVVRLKAIRIFIAFAARINIVVYQIDMKTVFLNRILREEVYDSQSNRFVDLENPNHVYKLKKSLYGLKQSPQTWHIDIGHHFIKEQVENRVVELYFVRTEYQLADMFPKPLAQERLNFLINKLGIRSMSLETLQKLADEEEE</sequence>
<keyword evidence="2" id="KW-0479">Metal-binding</keyword>
<keyword evidence="9" id="KW-0233">DNA recombination</keyword>
<evidence type="ECO:0000256" key="4">
    <source>
        <dbReference type="ARBA" id="ARBA00022801"/>
    </source>
</evidence>
<keyword evidence="5" id="KW-0460">Magnesium</keyword>
<keyword evidence="4" id="KW-0378">Hydrolase</keyword>
<keyword evidence="8" id="KW-0808">Transferase</keyword>
<evidence type="ECO:0000256" key="3">
    <source>
        <dbReference type="ARBA" id="ARBA00022759"/>
    </source>
</evidence>
<evidence type="ECO:0000256" key="2">
    <source>
        <dbReference type="ARBA" id="ARBA00022723"/>
    </source>
</evidence>
<dbReference type="GO" id="GO:0004519">
    <property type="term" value="F:endonuclease activity"/>
    <property type="evidence" value="ECO:0007669"/>
    <property type="project" value="UniProtKB-KW"/>
</dbReference>
<dbReference type="GO" id="GO:0016787">
    <property type="term" value="F:hydrolase activity"/>
    <property type="evidence" value="ECO:0007669"/>
    <property type="project" value="UniProtKB-KW"/>
</dbReference>
<keyword evidence="6" id="KW-0229">DNA integration</keyword>
<accession>A0A6L2N6B9</accession>
<protein>
    <submittedName>
        <fullName evidence="13">Retrovirus-related Pol polyprotein from transposon TNT 1-94</fullName>
    </submittedName>
</protein>
<keyword evidence="10" id="KW-0511">Multifunctional enzyme</keyword>
<dbReference type="InterPro" id="IPR036397">
    <property type="entry name" value="RNaseH_sf"/>
</dbReference>
<comment type="caution">
    <text evidence="13">The sequence shown here is derived from an EMBL/GenBank/DDBJ whole genome shotgun (WGS) entry which is preliminary data.</text>
</comment>
<dbReference type="SUPFAM" id="SSF53098">
    <property type="entry name" value="Ribonuclease H-like"/>
    <property type="match status" value="1"/>
</dbReference>
<dbReference type="PANTHER" id="PTHR42648:SF11">
    <property type="entry name" value="TRANSPOSON TY4-P GAG-POL POLYPROTEIN"/>
    <property type="match status" value="1"/>
</dbReference>
<evidence type="ECO:0000256" key="1">
    <source>
        <dbReference type="ARBA" id="ARBA00022722"/>
    </source>
</evidence>
<evidence type="ECO:0000256" key="10">
    <source>
        <dbReference type="ARBA" id="ARBA00023268"/>
    </source>
</evidence>
<dbReference type="InterPro" id="IPR039537">
    <property type="entry name" value="Retrotran_Ty1/copia-like"/>
</dbReference>
<dbReference type="InterPro" id="IPR012337">
    <property type="entry name" value="RNaseH-like_sf"/>
</dbReference>
<keyword evidence="7" id="KW-0695">RNA-directed DNA polymerase</keyword>
<dbReference type="Pfam" id="PF07727">
    <property type="entry name" value="RVT_2"/>
    <property type="match status" value="1"/>
</dbReference>
<dbReference type="GO" id="GO:0003964">
    <property type="term" value="F:RNA-directed DNA polymerase activity"/>
    <property type="evidence" value="ECO:0007669"/>
    <property type="project" value="UniProtKB-KW"/>
</dbReference>
<reference evidence="13" key="1">
    <citation type="journal article" date="2019" name="Sci. Rep.">
        <title>Draft genome of Tanacetum cinerariifolium, the natural source of mosquito coil.</title>
        <authorList>
            <person name="Yamashiro T."/>
            <person name="Shiraishi A."/>
            <person name="Satake H."/>
            <person name="Nakayama K."/>
        </authorList>
    </citation>
    <scope>NUCLEOTIDE SEQUENCE</scope>
</reference>
<gene>
    <name evidence="13" type="ORF">Tci_052193</name>
</gene>
<organism evidence="13">
    <name type="scientific">Tanacetum cinerariifolium</name>
    <name type="common">Dalmatian daisy</name>
    <name type="synonym">Chrysanthemum cinerariifolium</name>
    <dbReference type="NCBI Taxonomy" id="118510"/>
    <lineage>
        <taxon>Eukaryota</taxon>
        <taxon>Viridiplantae</taxon>
        <taxon>Streptophyta</taxon>
        <taxon>Embryophyta</taxon>
        <taxon>Tracheophyta</taxon>
        <taxon>Spermatophyta</taxon>
        <taxon>Magnoliopsida</taxon>
        <taxon>eudicotyledons</taxon>
        <taxon>Gunneridae</taxon>
        <taxon>Pentapetalae</taxon>
        <taxon>asterids</taxon>
        <taxon>campanulids</taxon>
        <taxon>Asterales</taxon>
        <taxon>Asteraceae</taxon>
        <taxon>Asteroideae</taxon>
        <taxon>Anthemideae</taxon>
        <taxon>Anthemidinae</taxon>
        <taxon>Tanacetum</taxon>
    </lineage>
</organism>
<feature type="compositionally biased region" description="Polar residues" evidence="11">
    <location>
        <begin position="287"/>
        <end position="323"/>
    </location>
</feature>
<feature type="compositionally biased region" description="Polar residues" evidence="11">
    <location>
        <begin position="335"/>
        <end position="344"/>
    </location>
</feature>
<keyword evidence="3" id="KW-0255">Endonuclease</keyword>
<evidence type="ECO:0000313" key="13">
    <source>
        <dbReference type="EMBL" id="GEU80215.1"/>
    </source>
</evidence>
<dbReference type="EMBL" id="BKCJ010008033">
    <property type="protein sequence ID" value="GEU80215.1"/>
    <property type="molecule type" value="Genomic_DNA"/>
</dbReference>
<keyword evidence="1" id="KW-0540">Nuclease</keyword>
<dbReference type="GO" id="GO:0015074">
    <property type="term" value="P:DNA integration"/>
    <property type="evidence" value="ECO:0007669"/>
    <property type="project" value="UniProtKB-KW"/>
</dbReference>
<dbReference type="GO" id="GO:0003887">
    <property type="term" value="F:DNA-directed DNA polymerase activity"/>
    <property type="evidence" value="ECO:0007669"/>
    <property type="project" value="UniProtKB-KW"/>
</dbReference>
<evidence type="ECO:0000256" key="7">
    <source>
        <dbReference type="ARBA" id="ARBA00022918"/>
    </source>
</evidence>
<feature type="domain" description="Reverse transcriptase Ty1/copia-type" evidence="12">
    <location>
        <begin position="734"/>
        <end position="850"/>
    </location>
</feature>
<dbReference type="GO" id="GO:0003676">
    <property type="term" value="F:nucleic acid binding"/>
    <property type="evidence" value="ECO:0007669"/>
    <property type="project" value="InterPro"/>
</dbReference>
<name>A0A6L2N6B9_TANCI</name>
<evidence type="ECO:0000256" key="6">
    <source>
        <dbReference type="ARBA" id="ARBA00022908"/>
    </source>
</evidence>
<feature type="region of interest" description="Disordered" evidence="11">
    <location>
        <begin position="268"/>
        <end position="344"/>
    </location>
</feature>
<dbReference type="InterPro" id="IPR013103">
    <property type="entry name" value="RVT_2"/>
</dbReference>
<dbReference type="GO" id="GO:0046872">
    <property type="term" value="F:metal ion binding"/>
    <property type="evidence" value="ECO:0007669"/>
    <property type="project" value="UniProtKB-KW"/>
</dbReference>
<evidence type="ECO:0000256" key="9">
    <source>
        <dbReference type="ARBA" id="ARBA00023172"/>
    </source>
</evidence>
<keyword evidence="8" id="KW-0548">Nucleotidyltransferase</keyword>
<proteinExistence type="predicted"/>
<dbReference type="GO" id="GO:0006310">
    <property type="term" value="P:DNA recombination"/>
    <property type="evidence" value="ECO:0007669"/>
    <property type="project" value="UniProtKB-KW"/>
</dbReference>